<dbReference type="InParanoid" id="A0A2I1DPN0"/>
<dbReference type="RefSeq" id="WP_101536796.1">
    <property type="nucleotide sequence ID" value="NZ_MXAV01000006.1"/>
</dbReference>
<name>A0A2I1DPN0_9PROT</name>
<sequence>MIRTYKYKAWIESPEEKEIIEAAQRVYYEFERAAQLEELPDARNQLYESLADLWTPNRQDPARWLQTEHRRMILRRKKGKPLKSLEERKESSDKGVLFGVFHTKAEQKSWDNVLKHTRKKEATVLVTTHLVDEKNGKPVYEVKMPVWMDRKKDPLRFRFIMHRPPPENGKVYRFFLVVWPKICAGKRVGCRWEMAMRVEIPDPEQRHPRRVGTWQPRWHLNPDGSLLVGELEIDYLDRTTKRIRYELPAGVISRARKAHHLSITGENTEMYHHFVNWRKDKYFKIARDITHRVDMIKILNANTNLATRDDQARYRAFVSSGQLSAIIEATCKREGLLITR</sequence>
<proteinExistence type="predicted"/>
<organism evidence="1 2">
    <name type="scientific">Acidithiobacillus marinus</name>
    <dbReference type="NCBI Taxonomy" id="187490"/>
    <lineage>
        <taxon>Bacteria</taxon>
        <taxon>Pseudomonadati</taxon>
        <taxon>Pseudomonadota</taxon>
        <taxon>Acidithiobacillia</taxon>
        <taxon>Acidithiobacillales</taxon>
        <taxon>Acidithiobacillaceae</taxon>
        <taxon>Acidithiobacillus</taxon>
    </lineage>
</organism>
<accession>A0A2I1DPN0</accession>
<dbReference type="AlphaFoldDB" id="A0A2I1DPN0"/>
<evidence type="ECO:0000313" key="2">
    <source>
        <dbReference type="Proteomes" id="UP000234329"/>
    </source>
</evidence>
<protein>
    <submittedName>
        <fullName evidence="1">Uncharacterized protein</fullName>
    </submittedName>
</protein>
<reference evidence="1 2" key="1">
    <citation type="submission" date="2017-03" db="EMBL/GenBank/DDBJ databases">
        <title>Draft genime sequence of the acidophilic sulfur-oxidizing bacterium Acidithiobacillus sp. SH, isolated from seawater.</title>
        <authorList>
            <person name="Sharmin S."/>
            <person name="Tokuhisa M."/>
            <person name="Kanao T."/>
            <person name="Kamimura K."/>
        </authorList>
    </citation>
    <scope>NUCLEOTIDE SEQUENCE [LARGE SCALE GENOMIC DNA]</scope>
    <source>
        <strain evidence="1 2">SH</strain>
    </source>
</reference>
<dbReference type="Proteomes" id="UP000234329">
    <property type="component" value="Unassembled WGS sequence"/>
</dbReference>
<evidence type="ECO:0000313" key="1">
    <source>
        <dbReference type="EMBL" id="PKY11826.1"/>
    </source>
</evidence>
<comment type="caution">
    <text evidence="1">The sequence shown here is derived from an EMBL/GenBank/DDBJ whole genome shotgun (WGS) entry which is preliminary data.</text>
</comment>
<keyword evidence="2" id="KW-1185">Reference proteome</keyword>
<dbReference type="EMBL" id="MXAV01000006">
    <property type="protein sequence ID" value="PKY11826.1"/>
    <property type="molecule type" value="Genomic_DNA"/>
</dbReference>
<gene>
    <name evidence="1" type="ORF">B1757_02370</name>
</gene>
<dbReference type="OrthoDB" id="5298578at2"/>